<organism evidence="4">
    <name type="scientific">Virus NIOZ-UU159</name>
    <dbReference type="NCBI Taxonomy" id="2763270"/>
    <lineage>
        <taxon>Viruses</taxon>
    </lineage>
</organism>
<name>A0A7S9SUF9_9VIRU</name>
<gene>
    <name evidence="4" type="ORF">NIOZUU159_00128</name>
</gene>
<sequence length="579" mass="68999">MTSVLNKPKIVWKDWEMIKKSIAKNEMKILRTNALNIKELNTLQFNTILEITGNEKLLKDNYMLMIELSTNEKYNYLKDFFRNLLIYLQHFIIDTDTDKEKFFYFLNSITNNKGSSRSRSRSRSRIRIRSRSRSRSKDKDREREKLKNYINKNEELFNKLNQDLNYKINQAIAKITNEKGLYLFAIMLLSALSGKSIFSAVIINSKNEIINTTEHLSKYFLPGFKSPKKMKKIENIITELLKKLKEELNKEDGSNVKPLLEVVIEFINNFDLLINNFEKKILLIQIFYMVAVWKEYIVTERRMYKDDESTIVKYNNNISKYTHLADRAIQKYYRLIQKVWQNHKKEDNEILFDDNYLKKIQNEIKQKPYYSYTREEFESAKKEYEQNHQNLVLALNLLDDDNEKSKILTGYKVKIDEFNKNIIRVEENIADIEKKSKQKINLHELNTLYEERNNLLKSIEKLKINFLNLFSKIYSKEVTNNLYNNIFEKSYRKSSSSKLSSNISDVSVEIDDSSKGGRKLKHCKNTGIKKEILGKDRCIYKMPGERKEYFKYKGELVNIKELKELKRLHKKSKKPEPKK</sequence>
<keyword evidence="3" id="KW-0812">Transmembrane</keyword>
<feature type="compositionally biased region" description="Basic residues" evidence="2">
    <location>
        <begin position="116"/>
        <end position="134"/>
    </location>
</feature>
<keyword evidence="3" id="KW-0472">Membrane</keyword>
<protein>
    <submittedName>
        <fullName evidence="4">Uncharacterized protein</fullName>
    </submittedName>
</protein>
<evidence type="ECO:0000256" key="3">
    <source>
        <dbReference type="SAM" id="Phobius"/>
    </source>
</evidence>
<reference evidence="4" key="1">
    <citation type="submission" date="2020-08" db="EMBL/GenBank/DDBJ databases">
        <title>Bridging the membrane lipid divide: bacteria of the FCB group superphylum have the potential to synthesize archaeal ether lipids.</title>
        <authorList>
            <person name="Villanueva L."/>
            <person name="von Meijenfeldt F.A.B."/>
            <person name="Westbye A.B."/>
            <person name="Yadav S."/>
            <person name="Hopmans E.C."/>
            <person name="Dutilh B.E."/>
            <person name="Sinninghe Damste J.S."/>
        </authorList>
    </citation>
    <scope>NUCLEOTIDE SEQUENCE</scope>
    <source>
        <strain evidence="4">NIOZ-UU159</strain>
    </source>
</reference>
<feature type="coiled-coil region" evidence="1">
    <location>
        <begin position="374"/>
        <end position="465"/>
    </location>
</feature>
<accession>A0A7S9SUF9</accession>
<evidence type="ECO:0000256" key="1">
    <source>
        <dbReference type="SAM" id="Coils"/>
    </source>
</evidence>
<keyword evidence="1" id="KW-0175">Coiled coil</keyword>
<evidence type="ECO:0000256" key="2">
    <source>
        <dbReference type="SAM" id="MobiDB-lite"/>
    </source>
</evidence>
<keyword evidence="3" id="KW-1133">Transmembrane helix</keyword>
<proteinExistence type="predicted"/>
<feature type="transmembrane region" description="Helical" evidence="3">
    <location>
        <begin position="181"/>
        <end position="203"/>
    </location>
</feature>
<evidence type="ECO:0000313" key="4">
    <source>
        <dbReference type="EMBL" id="QPI16635.1"/>
    </source>
</evidence>
<feature type="region of interest" description="Disordered" evidence="2">
    <location>
        <begin position="113"/>
        <end position="143"/>
    </location>
</feature>
<dbReference type="EMBL" id="MW030590">
    <property type="protein sequence ID" value="QPI16635.1"/>
    <property type="molecule type" value="Genomic_DNA"/>
</dbReference>